<organism evidence="1 2">
    <name type="scientific">Gordonia phage Jace</name>
    <dbReference type="NCBI Taxonomy" id="2182360"/>
    <lineage>
        <taxon>Viruses</taxon>
        <taxon>Duplodnaviria</taxon>
        <taxon>Heunggongvirae</taxon>
        <taxon>Uroviricota</taxon>
        <taxon>Caudoviricetes</taxon>
        <taxon>Jacevirus</taxon>
        <taxon>Jacevirus jace</taxon>
    </lineage>
</organism>
<reference evidence="1 2" key="1">
    <citation type="submission" date="2018-03" db="EMBL/GenBank/DDBJ databases">
        <authorList>
            <person name="Garlena R.A."/>
            <person name="Russell D.A."/>
            <person name="Pope W.H."/>
            <person name="Jacobs-Sera D."/>
            <person name="Hatfull G.F."/>
        </authorList>
    </citation>
    <scope>NUCLEOTIDE SEQUENCE [LARGE SCALE GENOMIC DNA]</scope>
</reference>
<protein>
    <submittedName>
        <fullName evidence="1">Head-to-tail connector complex protein</fullName>
    </submittedName>
</protein>
<gene>
    <name evidence="1" type="primary">7</name>
    <name evidence="1" type="ORF">PBI_JACE_7</name>
</gene>
<evidence type="ECO:0000313" key="1">
    <source>
        <dbReference type="EMBL" id="AWN03629.1"/>
    </source>
</evidence>
<sequence length="138" mass="14710">MLIYATREDLGDWLNPVPDEHDAKALLREASALVRKATRADRYEPTPAGMPDDAFVRDAFRDATCAQVSEWVTAGLDPVAGIAGQELQEVASSIAGGSVTLDASGQSEARARALTELCPRALDILRNEGLANAHPVVI</sequence>
<name>A0A2U8UIY5_9CAUD</name>
<proteinExistence type="predicted"/>
<dbReference type="KEGG" id="vg:54992173"/>
<accession>A0A2U8UIY5</accession>
<dbReference type="RefSeq" id="YP_009801653.1">
    <property type="nucleotide sequence ID" value="NC_047974.1"/>
</dbReference>
<dbReference type="EMBL" id="MH153804">
    <property type="protein sequence ID" value="AWN03629.1"/>
    <property type="molecule type" value="Genomic_DNA"/>
</dbReference>
<keyword evidence="2" id="KW-1185">Reference proteome</keyword>
<dbReference type="GeneID" id="54992173"/>
<evidence type="ECO:0000313" key="2">
    <source>
        <dbReference type="Proteomes" id="UP000246975"/>
    </source>
</evidence>
<dbReference type="Proteomes" id="UP000246975">
    <property type="component" value="Segment"/>
</dbReference>